<dbReference type="InterPro" id="IPR044924">
    <property type="entry name" value="HAD-SF_hydro_IA_REG-2-like_cap"/>
</dbReference>
<reference evidence="1" key="1">
    <citation type="submission" date="2022-02" db="EMBL/GenBank/DDBJ databases">
        <authorList>
            <person name="Giguere J D."/>
        </authorList>
    </citation>
    <scope>NUCLEOTIDE SEQUENCE</scope>
    <source>
        <strain evidence="1">CCAP 1055/1</strain>
    </source>
</reference>
<dbReference type="Proteomes" id="UP000836788">
    <property type="component" value="Chromosome 3"/>
</dbReference>
<evidence type="ECO:0000313" key="1">
    <source>
        <dbReference type="EMBL" id="CAG9287563.1"/>
    </source>
</evidence>
<dbReference type="EMBL" id="OU594944">
    <property type="protein sequence ID" value="CAG9287563.1"/>
    <property type="molecule type" value="Genomic_DNA"/>
</dbReference>
<dbReference type="SFLD" id="SFLDG01129">
    <property type="entry name" value="C1.5:_HAD__Beta-PGM__Phosphata"/>
    <property type="match status" value="1"/>
</dbReference>
<protein>
    <submittedName>
        <fullName evidence="1">Uncharacterized protein</fullName>
    </submittedName>
</protein>
<dbReference type="InterPro" id="IPR023214">
    <property type="entry name" value="HAD_sf"/>
</dbReference>
<dbReference type="Gene3D" id="1.10.150.720">
    <property type="entry name" value="Haloacid dehalogenase-like hydrolase"/>
    <property type="match status" value="1"/>
</dbReference>
<proteinExistence type="predicted"/>
<dbReference type="Pfam" id="PF00702">
    <property type="entry name" value="Hydrolase"/>
    <property type="match status" value="1"/>
</dbReference>
<dbReference type="PANTHER" id="PTHR47105">
    <property type="entry name" value="OS02G0173600 PROTEIN"/>
    <property type="match status" value="1"/>
</dbReference>
<name>A0A8J9SB21_PHATR</name>
<dbReference type="AlphaFoldDB" id="A0A8J9SB21"/>
<sequence length="282" mass="31802">MGTWPKIHPKRVRVITCDVTGTLVSFRGSIEEHYLGSAQKCGIDFVPDDPASSTGHNGPLPIHKAFSQGYRECCQIYPCFGGHDISAKEWWKRCVLRSFELAGARMNEAQQEAVFQRIYSIFGSQACYEKFDDALPFLQWANRSRIVCGVLSNADERYGDSILPMLGLTHDELQFQCFSKDFGLEKPDARFFLAALKQAELYLVSQNSYDVNDPLLPSQVLHIGNDFQKDFEGARRAGMHAALLSRYGEDELAAEWKRRGALVFEDLLDVVELLGRSNCQFG</sequence>
<dbReference type="PANTHER" id="PTHR47105:SF1">
    <property type="entry name" value="OS06G0665100 PROTEIN"/>
    <property type="match status" value="1"/>
</dbReference>
<organism evidence="1">
    <name type="scientific">Phaeodactylum tricornutum</name>
    <name type="common">Diatom</name>
    <dbReference type="NCBI Taxonomy" id="2850"/>
    <lineage>
        <taxon>Eukaryota</taxon>
        <taxon>Sar</taxon>
        <taxon>Stramenopiles</taxon>
        <taxon>Ochrophyta</taxon>
        <taxon>Bacillariophyta</taxon>
        <taxon>Bacillariophyceae</taxon>
        <taxon>Bacillariophycidae</taxon>
        <taxon>Naviculales</taxon>
        <taxon>Phaeodactylaceae</taxon>
        <taxon>Phaeodactylum</taxon>
    </lineage>
</organism>
<dbReference type="SUPFAM" id="SSF56784">
    <property type="entry name" value="HAD-like"/>
    <property type="match status" value="1"/>
</dbReference>
<dbReference type="InterPro" id="IPR036412">
    <property type="entry name" value="HAD-like_sf"/>
</dbReference>
<gene>
    <name evidence="1" type="ORF">PTTT1_LOCUS35903</name>
</gene>
<dbReference type="SFLD" id="SFLDS00003">
    <property type="entry name" value="Haloacid_Dehalogenase"/>
    <property type="match status" value="1"/>
</dbReference>
<dbReference type="Gene3D" id="3.40.50.1000">
    <property type="entry name" value="HAD superfamily/HAD-like"/>
    <property type="match status" value="1"/>
</dbReference>
<accession>A0A8J9SB21</accession>